<proteinExistence type="predicted"/>
<dbReference type="AlphaFoldDB" id="A0A941EG83"/>
<dbReference type="Proteomes" id="UP000676325">
    <property type="component" value="Unassembled WGS sequence"/>
</dbReference>
<evidence type="ECO:0000313" key="2">
    <source>
        <dbReference type="Proteomes" id="UP000676325"/>
    </source>
</evidence>
<protein>
    <submittedName>
        <fullName evidence="1">Transposase</fullName>
    </submittedName>
</protein>
<name>A0A941EG83_9ACTN</name>
<keyword evidence="2" id="KW-1185">Reference proteome</keyword>
<organism evidence="1 2">
    <name type="scientific">Actinospica acidithermotolerans</name>
    <dbReference type="NCBI Taxonomy" id="2828514"/>
    <lineage>
        <taxon>Bacteria</taxon>
        <taxon>Bacillati</taxon>
        <taxon>Actinomycetota</taxon>
        <taxon>Actinomycetes</taxon>
        <taxon>Catenulisporales</taxon>
        <taxon>Actinospicaceae</taxon>
        <taxon>Actinospica</taxon>
    </lineage>
</organism>
<sequence length="208" mass="22440">MERGTFQVKKRSGWDRGLGLEASGRGLVGHAGAVLLHRTADRVGLVGGLRGALVSSPWRLDRANALVGLVVGIALGARNLRQAELLARHHAVLIGDGASDSTLWRLLGEIDDRARTRIAEARASVRARAWELLADRDGGFPWLVILGRPLTGWTVIDMDATVITCSSRKERAAGTYKGTWGFQCAMRRFDVSPVQPGGTWKEVPGPDG</sequence>
<gene>
    <name evidence="1" type="ORF">KDK95_19640</name>
</gene>
<accession>A0A941EG83</accession>
<evidence type="ECO:0000313" key="1">
    <source>
        <dbReference type="EMBL" id="MBR7828534.1"/>
    </source>
</evidence>
<dbReference type="EMBL" id="JAGSOH010000059">
    <property type="protein sequence ID" value="MBR7828534.1"/>
    <property type="molecule type" value="Genomic_DNA"/>
</dbReference>
<comment type="caution">
    <text evidence="1">The sequence shown here is derived from an EMBL/GenBank/DDBJ whole genome shotgun (WGS) entry which is preliminary data.</text>
</comment>
<reference evidence="1" key="1">
    <citation type="submission" date="2021-04" db="EMBL/GenBank/DDBJ databases">
        <title>Genome based classification of Actinospica acidithermotolerans sp. nov., an actinobacterium isolated from an Indonesian hot spring.</title>
        <authorList>
            <person name="Kusuma A.B."/>
            <person name="Putra K.E."/>
            <person name="Nafisah S."/>
            <person name="Loh J."/>
            <person name="Nouioui I."/>
            <person name="Goodfellow M."/>
        </authorList>
    </citation>
    <scope>NUCLEOTIDE SEQUENCE</scope>
    <source>
        <strain evidence="1">MGRD01-02</strain>
    </source>
</reference>